<organism evidence="2">
    <name type="scientific">Oryza brachyantha</name>
    <name type="common">malo sina</name>
    <dbReference type="NCBI Taxonomy" id="4533"/>
    <lineage>
        <taxon>Eukaryota</taxon>
        <taxon>Viridiplantae</taxon>
        <taxon>Streptophyta</taxon>
        <taxon>Embryophyta</taxon>
        <taxon>Tracheophyta</taxon>
        <taxon>Spermatophyta</taxon>
        <taxon>Magnoliopsida</taxon>
        <taxon>Liliopsida</taxon>
        <taxon>Poales</taxon>
        <taxon>Poaceae</taxon>
        <taxon>BOP clade</taxon>
        <taxon>Oryzoideae</taxon>
        <taxon>Oryzeae</taxon>
        <taxon>Oryzinae</taxon>
        <taxon>Oryza</taxon>
    </lineage>
</organism>
<proteinExistence type="predicted"/>
<evidence type="ECO:0000313" key="3">
    <source>
        <dbReference type="Proteomes" id="UP000006038"/>
    </source>
</evidence>
<feature type="compositionally biased region" description="Low complexity" evidence="1">
    <location>
        <begin position="13"/>
        <end position="24"/>
    </location>
</feature>
<reference evidence="2" key="1">
    <citation type="submission" date="2013-04" db="UniProtKB">
        <authorList>
            <consortium name="EnsemblPlants"/>
        </authorList>
    </citation>
    <scope>IDENTIFICATION</scope>
</reference>
<dbReference type="HOGENOM" id="CLU_148976_0_0_1"/>
<feature type="region of interest" description="Disordered" evidence="1">
    <location>
        <begin position="1"/>
        <end position="64"/>
    </location>
</feature>
<sequence>MGKSRGERRVIFSSSGATHTTSASHLRRLLGRTAAPRARETPPPETEAPRAPGGAAAGAERHHRDAMVEAEAAAAALLPGWRSRVGIGVFRAG</sequence>
<protein>
    <submittedName>
        <fullName evidence="2">Uncharacterized protein</fullName>
    </submittedName>
</protein>
<evidence type="ECO:0000256" key="1">
    <source>
        <dbReference type="SAM" id="MobiDB-lite"/>
    </source>
</evidence>
<evidence type="ECO:0000313" key="2">
    <source>
        <dbReference type="EnsemblPlants" id="OB02G31250.1"/>
    </source>
</evidence>
<feature type="compositionally biased region" description="Basic and acidic residues" evidence="1">
    <location>
        <begin position="1"/>
        <end position="10"/>
    </location>
</feature>
<dbReference type="AlphaFoldDB" id="J3LEQ8"/>
<keyword evidence="3" id="KW-1185">Reference proteome</keyword>
<accession>J3LEQ8</accession>
<dbReference type="Gramene" id="OB02G31250.1">
    <property type="protein sequence ID" value="OB02G31250.1"/>
    <property type="gene ID" value="OB02G31250"/>
</dbReference>
<feature type="compositionally biased region" description="Low complexity" evidence="1">
    <location>
        <begin position="49"/>
        <end position="58"/>
    </location>
</feature>
<dbReference type="Proteomes" id="UP000006038">
    <property type="component" value="Unassembled WGS sequence"/>
</dbReference>
<dbReference type="EnsemblPlants" id="OB02G31250.1">
    <property type="protein sequence ID" value="OB02G31250.1"/>
    <property type="gene ID" value="OB02G31250"/>
</dbReference>
<name>J3LEQ8_ORYBR</name>